<reference evidence="1" key="1">
    <citation type="submission" date="2023-07" db="EMBL/GenBank/DDBJ databases">
        <authorList>
            <consortium name="AG Swart"/>
            <person name="Singh M."/>
            <person name="Singh A."/>
            <person name="Seah K."/>
            <person name="Emmerich C."/>
        </authorList>
    </citation>
    <scope>NUCLEOTIDE SEQUENCE</scope>
    <source>
        <strain evidence="1">DP1</strain>
    </source>
</reference>
<dbReference type="EMBL" id="CAMPGE010000561">
    <property type="protein sequence ID" value="CAI2359309.1"/>
    <property type="molecule type" value="Genomic_DNA"/>
</dbReference>
<evidence type="ECO:0000313" key="1">
    <source>
        <dbReference type="EMBL" id="CAI2359309.1"/>
    </source>
</evidence>
<name>A0AAD1X3C5_EUPCR</name>
<sequence>MLASFEVALQPGTDREDFLIFIACCSKSLISVCNFDGRGQVSDLNPLETFNFIFLFPCLVSVNLFFCSTKGCLLIREHVGRAGITPLLILLLKGFDSIFLVRLSQTWTLEAEVFSSNKSSDRSS</sequence>
<gene>
    <name evidence="1" type="ORF">ECRASSUSDP1_LOCUS597</name>
</gene>
<dbReference type="Proteomes" id="UP001295684">
    <property type="component" value="Unassembled WGS sequence"/>
</dbReference>
<keyword evidence="2" id="KW-1185">Reference proteome</keyword>
<comment type="caution">
    <text evidence="1">The sequence shown here is derived from an EMBL/GenBank/DDBJ whole genome shotgun (WGS) entry which is preliminary data.</text>
</comment>
<protein>
    <submittedName>
        <fullName evidence="1">Uncharacterized protein</fullName>
    </submittedName>
</protein>
<organism evidence="1 2">
    <name type="scientific">Euplotes crassus</name>
    <dbReference type="NCBI Taxonomy" id="5936"/>
    <lineage>
        <taxon>Eukaryota</taxon>
        <taxon>Sar</taxon>
        <taxon>Alveolata</taxon>
        <taxon>Ciliophora</taxon>
        <taxon>Intramacronucleata</taxon>
        <taxon>Spirotrichea</taxon>
        <taxon>Hypotrichia</taxon>
        <taxon>Euplotida</taxon>
        <taxon>Euplotidae</taxon>
        <taxon>Moneuplotes</taxon>
    </lineage>
</organism>
<proteinExistence type="predicted"/>
<dbReference type="AlphaFoldDB" id="A0AAD1X3C5"/>
<evidence type="ECO:0000313" key="2">
    <source>
        <dbReference type="Proteomes" id="UP001295684"/>
    </source>
</evidence>
<accession>A0AAD1X3C5</accession>